<gene>
    <name evidence="2" type="ORF">UFOPK3564_03063</name>
</gene>
<dbReference type="InterPro" id="IPR014717">
    <property type="entry name" value="Transl_elong_EF1B/ribsomal_bS6"/>
</dbReference>
<dbReference type="InterPro" id="IPR000529">
    <property type="entry name" value="Ribosomal_bS6"/>
</dbReference>
<name>A0A6J7JLU0_9ZZZZ</name>
<dbReference type="GO" id="GO:0005840">
    <property type="term" value="C:ribosome"/>
    <property type="evidence" value="ECO:0007669"/>
    <property type="project" value="InterPro"/>
</dbReference>
<dbReference type="InterPro" id="IPR035980">
    <property type="entry name" value="Ribosomal_bS6_sf"/>
</dbReference>
<reference evidence="2" key="1">
    <citation type="submission" date="2020-05" db="EMBL/GenBank/DDBJ databases">
        <authorList>
            <person name="Chiriac C."/>
            <person name="Salcher M."/>
            <person name="Ghai R."/>
            <person name="Kavagutti S V."/>
        </authorList>
    </citation>
    <scope>NUCLEOTIDE SEQUENCE</scope>
</reference>
<dbReference type="EMBL" id="CAFBMK010000262">
    <property type="protein sequence ID" value="CAB4943072.1"/>
    <property type="molecule type" value="Genomic_DNA"/>
</dbReference>
<comment type="similarity">
    <text evidence="1">Belongs to the bacterial ribosomal protein bS6 family.</text>
</comment>
<organism evidence="2">
    <name type="scientific">freshwater metagenome</name>
    <dbReference type="NCBI Taxonomy" id="449393"/>
    <lineage>
        <taxon>unclassified sequences</taxon>
        <taxon>metagenomes</taxon>
        <taxon>ecological metagenomes</taxon>
    </lineage>
</organism>
<dbReference type="HAMAP" id="MF_00360">
    <property type="entry name" value="Ribosomal_bS6"/>
    <property type="match status" value="1"/>
</dbReference>
<dbReference type="Pfam" id="PF01250">
    <property type="entry name" value="Ribosomal_S6"/>
    <property type="match status" value="1"/>
</dbReference>
<dbReference type="Gene3D" id="3.30.70.60">
    <property type="match status" value="1"/>
</dbReference>
<dbReference type="NCBIfam" id="TIGR00166">
    <property type="entry name" value="S6"/>
    <property type="match status" value="1"/>
</dbReference>
<protein>
    <submittedName>
        <fullName evidence="2">Unannotated protein</fullName>
    </submittedName>
</protein>
<dbReference type="GO" id="GO:0006412">
    <property type="term" value="P:translation"/>
    <property type="evidence" value="ECO:0007669"/>
    <property type="project" value="InterPro"/>
</dbReference>
<evidence type="ECO:0000313" key="2">
    <source>
        <dbReference type="EMBL" id="CAB4943072.1"/>
    </source>
</evidence>
<proteinExistence type="inferred from homology"/>
<evidence type="ECO:0000256" key="1">
    <source>
        <dbReference type="ARBA" id="ARBA00009512"/>
    </source>
</evidence>
<dbReference type="InterPro" id="IPR020814">
    <property type="entry name" value="Ribosomal_S6_plastid/chlpt"/>
</dbReference>
<accession>A0A6J7JLU0</accession>
<dbReference type="GO" id="GO:0005737">
    <property type="term" value="C:cytoplasm"/>
    <property type="evidence" value="ECO:0007669"/>
    <property type="project" value="UniProtKB-ARBA"/>
</dbReference>
<dbReference type="CDD" id="cd00473">
    <property type="entry name" value="bS6"/>
    <property type="match status" value="1"/>
</dbReference>
<dbReference type="AlphaFoldDB" id="A0A6J7JLU0"/>
<dbReference type="PANTHER" id="PTHR21011">
    <property type="entry name" value="MITOCHONDRIAL 28S RIBOSOMAL PROTEIN S6"/>
    <property type="match status" value="1"/>
</dbReference>
<sequence length="126" mass="13791">MAAPAPSYDLVILLHAAAEEELRQKLAVDVDKLIQSDGTLLEGREWGIRQLAYPIGDETTAEYRVYRFKGPASLLSEIDRQLKINDTVLRHRIIKLERNPVDLPDLREIDAQAAAAGAAASAAEAG</sequence>
<dbReference type="SUPFAM" id="SSF54995">
    <property type="entry name" value="Ribosomal protein S6"/>
    <property type="match status" value="1"/>
</dbReference>
<dbReference type="GO" id="GO:0003735">
    <property type="term" value="F:structural constituent of ribosome"/>
    <property type="evidence" value="ECO:0007669"/>
    <property type="project" value="InterPro"/>
</dbReference>
<dbReference type="PANTHER" id="PTHR21011:SF1">
    <property type="entry name" value="SMALL RIBOSOMAL SUBUNIT PROTEIN BS6M"/>
    <property type="match status" value="1"/>
</dbReference>
<dbReference type="GO" id="GO:0070181">
    <property type="term" value="F:small ribosomal subunit rRNA binding"/>
    <property type="evidence" value="ECO:0007669"/>
    <property type="project" value="TreeGrafter"/>
</dbReference>